<dbReference type="PANTHER" id="PTHR38248:SF2">
    <property type="entry name" value="FUNK1 11"/>
    <property type="match status" value="1"/>
</dbReference>
<proteinExistence type="predicted"/>
<dbReference type="EMBL" id="JARJCN010000058">
    <property type="protein sequence ID" value="KAJ7079746.1"/>
    <property type="molecule type" value="Genomic_DNA"/>
</dbReference>
<feature type="domain" description="Fungal-type protein kinase" evidence="1">
    <location>
        <begin position="23"/>
        <end position="136"/>
    </location>
</feature>
<evidence type="ECO:0000313" key="3">
    <source>
        <dbReference type="Proteomes" id="UP001222325"/>
    </source>
</evidence>
<dbReference type="Proteomes" id="UP001222325">
    <property type="component" value="Unassembled WGS sequence"/>
</dbReference>
<keyword evidence="3" id="KW-1185">Reference proteome</keyword>
<dbReference type="InterPro" id="IPR011009">
    <property type="entry name" value="Kinase-like_dom_sf"/>
</dbReference>
<dbReference type="PANTHER" id="PTHR38248">
    <property type="entry name" value="FUNK1 6"/>
    <property type="match status" value="1"/>
</dbReference>
<dbReference type="SUPFAM" id="SSF56112">
    <property type="entry name" value="Protein kinase-like (PK-like)"/>
    <property type="match status" value="1"/>
</dbReference>
<accession>A0AAD6XJV1</accession>
<gene>
    <name evidence="2" type="ORF">B0H15DRAFT_857905</name>
</gene>
<dbReference type="Pfam" id="PF17667">
    <property type="entry name" value="Pkinase_fungal"/>
    <property type="match status" value="1"/>
</dbReference>
<dbReference type="AlphaFoldDB" id="A0AAD6XJV1"/>
<dbReference type="InterPro" id="IPR040976">
    <property type="entry name" value="Pkinase_fungal"/>
</dbReference>
<sequence length="291" mass="32915">MDTRNETTPCHSLPAKPRIGKFTLENASSAVDFLVAIRDIVLAMKHMFVEHRILHRHIAYNNVLVQSTDDGGIKGLVVDLDFPNPAEGSSHQKSKTRLCNTFLFQSHRDLHGYGKRGVHNAIDDLQSVFYTLCWACYGFDHTGLPDKFRPLWMEDWVTGQFIWYAEPFGTKKRELLLGPMPSHVNRYMGCHRDIIEGVIEEQKKLLIKRFSDDALCYDAILETLQDGIGKLQGEPCGLGGGCSKATTPPRIGAARGNLKRRLCEGDIEGDSRPKKRPMCKLTPLEDNYSRW</sequence>
<organism evidence="2 3">
    <name type="scientific">Mycena belliarum</name>
    <dbReference type="NCBI Taxonomy" id="1033014"/>
    <lineage>
        <taxon>Eukaryota</taxon>
        <taxon>Fungi</taxon>
        <taxon>Dikarya</taxon>
        <taxon>Basidiomycota</taxon>
        <taxon>Agaricomycotina</taxon>
        <taxon>Agaricomycetes</taxon>
        <taxon>Agaricomycetidae</taxon>
        <taxon>Agaricales</taxon>
        <taxon>Marasmiineae</taxon>
        <taxon>Mycenaceae</taxon>
        <taxon>Mycena</taxon>
    </lineage>
</organism>
<comment type="caution">
    <text evidence="2">The sequence shown here is derived from an EMBL/GenBank/DDBJ whole genome shotgun (WGS) entry which is preliminary data.</text>
</comment>
<evidence type="ECO:0000313" key="2">
    <source>
        <dbReference type="EMBL" id="KAJ7079746.1"/>
    </source>
</evidence>
<name>A0AAD6XJV1_9AGAR</name>
<protein>
    <recommendedName>
        <fullName evidence="1">Fungal-type protein kinase domain-containing protein</fullName>
    </recommendedName>
</protein>
<reference evidence="2" key="1">
    <citation type="submission" date="2023-03" db="EMBL/GenBank/DDBJ databases">
        <title>Massive genome expansion in bonnet fungi (Mycena s.s.) driven by repeated elements and novel gene families across ecological guilds.</title>
        <authorList>
            <consortium name="Lawrence Berkeley National Laboratory"/>
            <person name="Harder C.B."/>
            <person name="Miyauchi S."/>
            <person name="Viragh M."/>
            <person name="Kuo A."/>
            <person name="Thoen E."/>
            <person name="Andreopoulos B."/>
            <person name="Lu D."/>
            <person name="Skrede I."/>
            <person name="Drula E."/>
            <person name="Henrissat B."/>
            <person name="Morin E."/>
            <person name="Kohler A."/>
            <person name="Barry K."/>
            <person name="LaButti K."/>
            <person name="Morin E."/>
            <person name="Salamov A."/>
            <person name="Lipzen A."/>
            <person name="Mereny Z."/>
            <person name="Hegedus B."/>
            <person name="Baldrian P."/>
            <person name="Stursova M."/>
            <person name="Weitz H."/>
            <person name="Taylor A."/>
            <person name="Grigoriev I.V."/>
            <person name="Nagy L.G."/>
            <person name="Martin F."/>
            <person name="Kauserud H."/>
        </authorList>
    </citation>
    <scope>NUCLEOTIDE SEQUENCE</scope>
    <source>
        <strain evidence="2">CBHHK173m</strain>
    </source>
</reference>
<evidence type="ECO:0000259" key="1">
    <source>
        <dbReference type="Pfam" id="PF17667"/>
    </source>
</evidence>